<reference evidence="2 3" key="1">
    <citation type="submission" date="2019-02" db="EMBL/GenBank/DDBJ databases">
        <title>Deep-cultivation of Planctomycetes and their phenomic and genomic characterization uncovers novel biology.</title>
        <authorList>
            <person name="Wiegand S."/>
            <person name="Jogler M."/>
            <person name="Boedeker C."/>
            <person name="Pinto D."/>
            <person name="Vollmers J."/>
            <person name="Rivas-Marin E."/>
            <person name="Kohn T."/>
            <person name="Peeters S.H."/>
            <person name="Heuer A."/>
            <person name="Rast P."/>
            <person name="Oberbeckmann S."/>
            <person name="Bunk B."/>
            <person name="Jeske O."/>
            <person name="Meyerdierks A."/>
            <person name="Storesund J.E."/>
            <person name="Kallscheuer N."/>
            <person name="Luecker S."/>
            <person name="Lage O.M."/>
            <person name="Pohl T."/>
            <person name="Merkel B.J."/>
            <person name="Hornburger P."/>
            <person name="Mueller R.-W."/>
            <person name="Bruemmer F."/>
            <person name="Labrenz M."/>
            <person name="Spormann A.M."/>
            <person name="Op Den Camp H."/>
            <person name="Overmann J."/>
            <person name="Amann R."/>
            <person name="Jetten M.S.M."/>
            <person name="Mascher T."/>
            <person name="Medema M.H."/>
            <person name="Devos D.P."/>
            <person name="Kaster A.-K."/>
            <person name="Ovreas L."/>
            <person name="Rohde M."/>
            <person name="Galperin M.Y."/>
            <person name="Jogler C."/>
        </authorList>
    </citation>
    <scope>NUCLEOTIDE SEQUENCE [LARGE SCALE GENOMIC DNA]</scope>
    <source>
        <strain evidence="2 3">KOR34</strain>
    </source>
</reference>
<evidence type="ECO:0000313" key="3">
    <source>
        <dbReference type="Proteomes" id="UP000316714"/>
    </source>
</evidence>
<comment type="caution">
    <text evidence="2">The sequence shown here is derived from an EMBL/GenBank/DDBJ whole genome shotgun (WGS) entry which is preliminary data.</text>
</comment>
<dbReference type="RefSeq" id="WP_146567482.1">
    <property type="nucleotide sequence ID" value="NZ_SIHJ01000003.1"/>
</dbReference>
<organism evidence="2 3">
    <name type="scientific">Posidoniimonas corsicana</name>
    <dbReference type="NCBI Taxonomy" id="1938618"/>
    <lineage>
        <taxon>Bacteria</taxon>
        <taxon>Pseudomonadati</taxon>
        <taxon>Planctomycetota</taxon>
        <taxon>Planctomycetia</taxon>
        <taxon>Pirellulales</taxon>
        <taxon>Lacipirellulaceae</taxon>
        <taxon>Posidoniimonas</taxon>
    </lineage>
</organism>
<dbReference type="EMBL" id="SIHJ01000003">
    <property type="protein sequence ID" value="TWT32266.1"/>
    <property type="molecule type" value="Genomic_DNA"/>
</dbReference>
<accession>A0A5C5V139</accession>
<dbReference type="Pfam" id="PF06877">
    <property type="entry name" value="RraB"/>
    <property type="match status" value="1"/>
</dbReference>
<dbReference type="OrthoDB" id="292129at2"/>
<protein>
    <recommendedName>
        <fullName evidence="1">Regulator of ribonuclease activity B domain-containing protein</fullName>
    </recommendedName>
</protein>
<keyword evidence="3" id="KW-1185">Reference proteome</keyword>
<sequence>MSDEPNLAFDVDALFEHLTENLGHNLEDEKEWTYIVRSSDYQALEDAASEFEEEFAIHLHEHVEEEDEEGNVSKGDPIMCVIRVDALSAEQVKEIAQRVDAVAAARGLDYEGVHCYDSVDEQALLEWLAPEDAAWRLRALTDSGLEPDAELPWTILVVAPDVPETDKIAADLAAAGFDDFDQFDERDEEGDCGVCLFVPGTNNEAALQATMQKVAQVAEPHGGQLVAVQFYSREEFIEVFGVEGDGEEE</sequence>
<evidence type="ECO:0000259" key="1">
    <source>
        <dbReference type="Pfam" id="PF06877"/>
    </source>
</evidence>
<dbReference type="AlphaFoldDB" id="A0A5C5V139"/>
<feature type="domain" description="Regulator of ribonuclease activity B" evidence="1">
    <location>
        <begin position="14"/>
        <end position="112"/>
    </location>
</feature>
<dbReference type="Proteomes" id="UP000316714">
    <property type="component" value="Unassembled WGS sequence"/>
</dbReference>
<dbReference type="InterPro" id="IPR009671">
    <property type="entry name" value="RraB_dom"/>
</dbReference>
<gene>
    <name evidence="2" type="ORF">KOR34_40280</name>
</gene>
<name>A0A5C5V139_9BACT</name>
<proteinExistence type="predicted"/>
<evidence type="ECO:0000313" key="2">
    <source>
        <dbReference type="EMBL" id="TWT32266.1"/>
    </source>
</evidence>